<name>A0A6V8K0V9_9ACTN</name>
<gene>
    <name evidence="2" type="ORF">Phou_014840</name>
</gene>
<dbReference type="AlphaFoldDB" id="A0A6V8K0V9"/>
<comment type="caution">
    <text evidence="2">The sequence shown here is derived from an EMBL/GenBank/DDBJ whole genome shotgun (WGS) entry which is preliminary data.</text>
</comment>
<evidence type="ECO:0000313" key="3">
    <source>
        <dbReference type="Proteomes" id="UP000482800"/>
    </source>
</evidence>
<evidence type="ECO:0000313" key="2">
    <source>
        <dbReference type="EMBL" id="GFJ77304.1"/>
    </source>
</evidence>
<protein>
    <submittedName>
        <fullName evidence="2">Uncharacterized protein</fullName>
    </submittedName>
</protein>
<reference evidence="2 3" key="2">
    <citation type="submission" date="2020-03" db="EMBL/GenBank/DDBJ databases">
        <authorList>
            <person name="Ichikawa N."/>
            <person name="Kimura A."/>
            <person name="Kitahashi Y."/>
            <person name="Uohara A."/>
        </authorList>
    </citation>
    <scope>NUCLEOTIDE SEQUENCE [LARGE SCALE GENOMIC DNA]</scope>
    <source>
        <strain evidence="2 3">NBRC 108639</strain>
    </source>
</reference>
<sequence>MPGEFSVHVDPDELAAQSVAAAFQHTEDQSGGKAARSGRTATRSGAPRAKAGPGGGQSAAQPKRYAFRRS</sequence>
<keyword evidence="3" id="KW-1185">Reference proteome</keyword>
<organism evidence="2 3">
    <name type="scientific">Phytohabitans houttuyneae</name>
    <dbReference type="NCBI Taxonomy" id="1076126"/>
    <lineage>
        <taxon>Bacteria</taxon>
        <taxon>Bacillati</taxon>
        <taxon>Actinomycetota</taxon>
        <taxon>Actinomycetes</taxon>
        <taxon>Micromonosporales</taxon>
        <taxon>Micromonosporaceae</taxon>
    </lineage>
</organism>
<dbReference type="RefSeq" id="WP_173054669.1">
    <property type="nucleotide sequence ID" value="NZ_BAABGO010000061.1"/>
</dbReference>
<proteinExistence type="predicted"/>
<feature type="region of interest" description="Disordered" evidence="1">
    <location>
        <begin position="24"/>
        <end position="70"/>
    </location>
</feature>
<dbReference type="EMBL" id="BLPF01000001">
    <property type="protein sequence ID" value="GFJ77304.1"/>
    <property type="molecule type" value="Genomic_DNA"/>
</dbReference>
<reference evidence="2 3" key="1">
    <citation type="submission" date="2020-03" db="EMBL/GenBank/DDBJ databases">
        <title>Whole genome shotgun sequence of Phytohabitans houttuyneae NBRC 108639.</title>
        <authorList>
            <person name="Komaki H."/>
            <person name="Tamura T."/>
        </authorList>
    </citation>
    <scope>NUCLEOTIDE SEQUENCE [LARGE SCALE GENOMIC DNA]</scope>
    <source>
        <strain evidence="2 3">NBRC 108639</strain>
    </source>
</reference>
<accession>A0A6V8K0V9</accession>
<evidence type="ECO:0000256" key="1">
    <source>
        <dbReference type="SAM" id="MobiDB-lite"/>
    </source>
</evidence>
<dbReference type="Proteomes" id="UP000482800">
    <property type="component" value="Unassembled WGS sequence"/>
</dbReference>